<dbReference type="GO" id="GO:0003824">
    <property type="term" value="F:catalytic activity"/>
    <property type="evidence" value="ECO:0007669"/>
    <property type="project" value="InterPro"/>
</dbReference>
<organism evidence="2">
    <name type="scientific">marine metagenome</name>
    <dbReference type="NCBI Taxonomy" id="408172"/>
    <lineage>
        <taxon>unclassified sequences</taxon>
        <taxon>metagenomes</taxon>
        <taxon>ecological metagenomes</taxon>
    </lineage>
</organism>
<dbReference type="PROSITE" id="PS51918">
    <property type="entry name" value="RADICAL_SAM"/>
    <property type="match status" value="1"/>
</dbReference>
<sequence>DRAMIEVARGCTKGCRYCWVGYNILPFRVHAVDDVLAVAERWLPTTQRVGLVATALLDHPDIEAIATSLRERGLQVFSPSLIISTLREPLLRSVVESGQRSITIAPEAGSDRMRELIMKNITNEEILEKTRMIFRAGVLSLKNYVIIGLPGETEEDLQELVNLCTSMREIMIEESRDRGRIGTITLSVNCLIPKPATPFQWAKQIRPSEYASKLRWLRRHLAKVPNVAIEAMSPRSAEIQALTSRGDRRVADLIEIWADTGSWRQAVRTWEERGGSVDHFAFRALQP</sequence>
<dbReference type="GO" id="GO:0051536">
    <property type="term" value="F:iron-sulfur cluster binding"/>
    <property type="evidence" value="ECO:0007669"/>
    <property type="project" value="InterPro"/>
</dbReference>
<dbReference type="SFLD" id="SFLDG01082">
    <property type="entry name" value="B12-binding_domain_containing"/>
    <property type="match status" value="1"/>
</dbReference>
<reference evidence="2" key="1">
    <citation type="submission" date="2018-05" db="EMBL/GenBank/DDBJ databases">
        <authorList>
            <person name="Lanie J.A."/>
            <person name="Ng W.-L."/>
            <person name="Kazmierczak K.M."/>
            <person name="Andrzejewski T.M."/>
            <person name="Davidsen T.M."/>
            <person name="Wayne K.J."/>
            <person name="Tettelin H."/>
            <person name="Glass J.I."/>
            <person name="Rusch D."/>
            <person name="Podicherti R."/>
            <person name="Tsui H.-C.T."/>
            <person name="Winkler M.E."/>
        </authorList>
    </citation>
    <scope>NUCLEOTIDE SEQUENCE</scope>
</reference>
<dbReference type="InterPro" id="IPR023404">
    <property type="entry name" value="rSAM_horseshoe"/>
</dbReference>
<dbReference type="SMART" id="SM00729">
    <property type="entry name" value="Elp3"/>
    <property type="match status" value="1"/>
</dbReference>
<accession>A0A382V4L8</accession>
<dbReference type="SUPFAM" id="SSF102114">
    <property type="entry name" value="Radical SAM enzymes"/>
    <property type="match status" value="1"/>
</dbReference>
<dbReference type="PANTHER" id="PTHR42731">
    <property type="entry name" value="SLL1084 PROTEIN"/>
    <property type="match status" value="1"/>
</dbReference>
<feature type="domain" description="Radical SAM core" evidence="1">
    <location>
        <begin position="1"/>
        <end position="235"/>
    </location>
</feature>
<feature type="non-terminal residue" evidence="2">
    <location>
        <position position="1"/>
    </location>
</feature>
<dbReference type="InterPro" id="IPR007197">
    <property type="entry name" value="rSAM"/>
</dbReference>
<protein>
    <recommendedName>
        <fullName evidence="1">Radical SAM core domain-containing protein</fullName>
    </recommendedName>
</protein>
<dbReference type="CDD" id="cd01335">
    <property type="entry name" value="Radical_SAM"/>
    <property type="match status" value="1"/>
</dbReference>
<dbReference type="PANTHER" id="PTHR42731:SF5">
    <property type="entry name" value="RADICAL SAM DOMAIN PROTEIN"/>
    <property type="match status" value="1"/>
</dbReference>
<proteinExistence type="predicted"/>
<dbReference type="EMBL" id="UINC01149137">
    <property type="protein sequence ID" value="SVD41422.1"/>
    <property type="molecule type" value="Genomic_DNA"/>
</dbReference>
<dbReference type="InterPro" id="IPR058240">
    <property type="entry name" value="rSAM_sf"/>
</dbReference>
<gene>
    <name evidence="2" type="ORF">METZ01_LOCUS394276</name>
</gene>
<dbReference type="AlphaFoldDB" id="A0A382V4L8"/>
<name>A0A382V4L8_9ZZZZ</name>
<evidence type="ECO:0000313" key="2">
    <source>
        <dbReference type="EMBL" id="SVD41422.1"/>
    </source>
</evidence>
<feature type="non-terminal residue" evidence="2">
    <location>
        <position position="287"/>
    </location>
</feature>
<dbReference type="InterPro" id="IPR006638">
    <property type="entry name" value="Elp3/MiaA/NifB-like_rSAM"/>
</dbReference>
<dbReference type="Gene3D" id="3.80.30.20">
    <property type="entry name" value="tm_1862 like domain"/>
    <property type="match status" value="1"/>
</dbReference>
<dbReference type="Pfam" id="PF04055">
    <property type="entry name" value="Radical_SAM"/>
    <property type="match status" value="1"/>
</dbReference>
<dbReference type="SFLD" id="SFLDS00029">
    <property type="entry name" value="Radical_SAM"/>
    <property type="match status" value="1"/>
</dbReference>
<evidence type="ECO:0000259" key="1">
    <source>
        <dbReference type="PROSITE" id="PS51918"/>
    </source>
</evidence>